<reference evidence="2 3" key="1">
    <citation type="journal article" date="2023" name="PLoS ONE">
        <title>Cytospora paraplurivora sp. nov. isolated from orchards with fruit tree decline syndrome in Ontario, Canada.</title>
        <authorList>
            <person name="Ilyukhin E."/>
            <person name="Nguyen H.D.T."/>
            <person name="Castle A.J."/>
            <person name="Ellouze W."/>
        </authorList>
    </citation>
    <scope>NUCLEOTIDE SEQUENCE [LARGE SCALE GENOMIC DNA]</scope>
    <source>
        <strain evidence="2 3">FDS-564</strain>
    </source>
</reference>
<accession>A0AAN9TX80</accession>
<evidence type="ECO:0000313" key="3">
    <source>
        <dbReference type="Proteomes" id="UP001320245"/>
    </source>
</evidence>
<name>A0AAN9TX80_9PEZI</name>
<dbReference type="AlphaFoldDB" id="A0AAN9TX80"/>
<proteinExistence type="predicted"/>
<keyword evidence="3" id="KW-1185">Reference proteome</keyword>
<comment type="caution">
    <text evidence="2">The sequence shown here is derived from an EMBL/GenBank/DDBJ whole genome shotgun (WGS) entry which is preliminary data.</text>
</comment>
<evidence type="ECO:0000256" key="1">
    <source>
        <dbReference type="SAM" id="MobiDB-lite"/>
    </source>
</evidence>
<evidence type="ECO:0000313" key="2">
    <source>
        <dbReference type="EMBL" id="KAK7731799.1"/>
    </source>
</evidence>
<feature type="compositionally biased region" description="Low complexity" evidence="1">
    <location>
        <begin position="440"/>
        <end position="465"/>
    </location>
</feature>
<protein>
    <submittedName>
        <fullName evidence="2">Uncharacterized protein</fullName>
    </submittedName>
</protein>
<feature type="region of interest" description="Disordered" evidence="1">
    <location>
        <begin position="439"/>
        <end position="512"/>
    </location>
</feature>
<gene>
    <name evidence="2" type="ORF">SLS53_008620</name>
</gene>
<feature type="region of interest" description="Disordered" evidence="1">
    <location>
        <begin position="217"/>
        <end position="255"/>
    </location>
</feature>
<dbReference type="Proteomes" id="UP001320245">
    <property type="component" value="Unassembled WGS sequence"/>
</dbReference>
<dbReference type="EMBL" id="JAJSPL020000053">
    <property type="protein sequence ID" value="KAK7731799.1"/>
    <property type="molecule type" value="Genomic_DNA"/>
</dbReference>
<organism evidence="2 3">
    <name type="scientific">Cytospora paraplurivora</name>
    <dbReference type="NCBI Taxonomy" id="2898453"/>
    <lineage>
        <taxon>Eukaryota</taxon>
        <taxon>Fungi</taxon>
        <taxon>Dikarya</taxon>
        <taxon>Ascomycota</taxon>
        <taxon>Pezizomycotina</taxon>
        <taxon>Sordariomycetes</taxon>
        <taxon>Sordariomycetidae</taxon>
        <taxon>Diaporthales</taxon>
        <taxon>Cytosporaceae</taxon>
        <taxon>Cytospora</taxon>
    </lineage>
</organism>
<sequence>MVYRLSVTRRCLNCDHQLCFGEQSPTDLNSKKRKRNRGGPCKAEFDYRGWSLYNSWRRTVLLNPTPITSSSASIPKFPSHNPSGNLKPSTQNWGDEYAAIKVDNKLQKTFADRRDSLFVRRKHNCWLHCDFPSECHHAVYRALQEGRPILAEAEALDAAKAAAAALVTKRNGGRFKKRSKEVVEEEGHMLATVKEEYRGEEEEEEEEEEVDLLRCNESGGEEDEDVSPCSPEPPRDLLSEPEVSPVTPTKGSGSEVIDFEEAWERAGVNSASDQITPREFEIYVDETQVTTTQSTKKRYSYYKTNKDDEIDELSVEFYQNGQADSERPSRRTVPPSAQIPYPIHLSGHFPTVDELESAYSEEAWYTTTQKKDDKINGLPYKHPERHFTRDEMLVLLARRTDITNSDDSSTTECMTADVVTSNWRQKKKRLLGTGEDWDSWSDNLSSSSSSSSSAPSLSGSGEGESVAVVDLSGDSPMPEALVSIDEEDNMLSPQSPVSPVKEDGKDDEPNLMSLLRMRNEFMRGAI</sequence>